<dbReference type="InterPro" id="IPR011108">
    <property type="entry name" value="RMMBL"/>
</dbReference>
<feature type="domain" description="Metallo-beta-lactamase" evidence="2">
    <location>
        <begin position="13"/>
        <end position="217"/>
    </location>
</feature>
<dbReference type="Proteomes" id="UP000292704">
    <property type="component" value="Unassembled WGS sequence"/>
</dbReference>
<dbReference type="InterPro" id="IPR022712">
    <property type="entry name" value="Beta_Casp"/>
</dbReference>
<dbReference type="SUPFAM" id="SSF56281">
    <property type="entry name" value="Metallo-hydrolase/oxidoreductase"/>
    <property type="match status" value="1"/>
</dbReference>
<dbReference type="Gene3D" id="3.40.50.10890">
    <property type="match status" value="1"/>
</dbReference>
<feature type="domain" description="Beta-Casp" evidence="3">
    <location>
        <begin position="222"/>
        <end position="331"/>
    </location>
</feature>
<dbReference type="RefSeq" id="WP_130169252.1">
    <property type="nucleotide sequence ID" value="NZ_SHMR01000001.1"/>
</dbReference>
<protein>
    <submittedName>
        <fullName evidence="4">MBL fold metallo-hydrolase</fullName>
    </submittedName>
</protein>
<evidence type="ECO:0000313" key="5">
    <source>
        <dbReference type="Proteomes" id="UP000292704"/>
    </source>
</evidence>
<dbReference type="Pfam" id="PF07521">
    <property type="entry name" value="RMMBL"/>
    <property type="match status" value="1"/>
</dbReference>
<dbReference type="Gene3D" id="3.60.15.10">
    <property type="entry name" value="Ribonuclease Z/Hydroxyacylglutathione hydrolase-like"/>
    <property type="match status" value="1"/>
</dbReference>
<evidence type="ECO:0000259" key="2">
    <source>
        <dbReference type="SMART" id="SM00849"/>
    </source>
</evidence>
<dbReference type="OrthoDB" id="40950at2157"/>
<dbReference type="PANTHER" id="PTHR11203:SF52">
    <property type="entry name" value="MRNA 3-END PROCESSING FACTOR"/>
    <property type="match status" value="1"/>
</dbReference>
<comment type="caution">
    <text evidence="4">The sequence shown here is derived from an EMBL/GenBank/DDBJ whole genome shotgun (WGS) entry which is preliminary data.</text>
</comment>
<name>A0A482Y263_9EURY</name>
<dbReference type="SMART" id="SM01027">
    <property type="entry name" value="Beta-Casp"/>
    <property type="match status" value="1"/>
</dbReference>
<evidence type="ECO:0000259" key="3">
    <source>
        <dbReference type="SMART" id="SM01027"/>
    </source>
</evidence>
<dbReference type="GO" id="GO:0004521">
    <property type="term" value="F:RNA endonuclease activity"/>
    <property type="evidence" value="ECO:0007669"/>
    <property type="project" value="TreeGrafter"/>
</dbReference>
<dbReference type="PANTHER" id="PTHR11203">
    <property type="entry name" value="CLEAVAGE AND POLYADENYLATION SPECIFICITY FACTOR FAMILY MEMBER"/>
    <property type="match status" value="1"/>
</dbReference>
<dbReference type="Pfam" id="PF10996">
    <property type="entry name" value="Beta-Casp"/>
    <property type="match status" value="1"/>
</dbReference>
<dbReference type="EMBL" id="SHMR01000001">
    <property type="protein sequence ID" value="RZH68185.1"/>
    <property type="molecule type" value="Genomic_DNA"/>
</dbReference>
<proteinExistence type="predicted"/>
<dbReference type="InterPro" id="IPR001279">
    <property type="entry name" value="Metallo-B-lactamas"/>
</dbReference>
<evidence type="ECO:0000313" key="4">
    <source>
        <dbReference type="EMBL" id="RZH68185.1"/>
    </source>
</evidence>
<reference evidence="4 5" key="1">
    <citation type="submission" date="2019-02" db="EMBL/GenBank/DDBJ databases">
        <title>Genome analysis provides insights into bioremediation potentialities and Haloocin production by Natrinema altunense strain 4.1R isolated from Chott Douz in Tunisian desert.</title>
        <authorList>
            <person name="Najjari A."/>
            <person name="Youssef N."/>
            <person name="Ben Dhia O."/>
            <person name="Ferjani R."/>
            <person name="El Hidri D."/>
            <person name="Ouzari H.I."/>
            <person name="Cherif A."/>
        </authorList>
    </citation>
    <scope>NUCLEOTIDE SEQUENCE [LARGE SCALE GENOMIC DNA]</scope>
    <source>
        <strain evidence="4 5">4.1R</strain>
    </source>
</reference>
<dbReference type="STRING" id="222984.GCA_000731985_00451"/>
<accession>A0A482Y263</accession>
<dbReference type="AlphaFoldDB" id="A0A482Y263"/>
<organism evidence="4 5">
    <name type="scientific">Natrinema altunense</name>
    <dbReference type="NCBI Taxonomy" id="222984"/>
    <lineage>
        <taxon>Archaea</taxon>
        <taxon>Methanobacteriati</taxon>
        <taxon>Methanobacteriota</taxon>
        <taxon>Stenosarchaea group</taxon>
        <taxon>Halobacteria</taxon>
        <taxon>Halobacteriales</taxon>
        <taxon>Natrialbaceae</taxon>
        <taxon>Natrinema</taxon>
    </lineage>
</organism>
<dbReference type="InterPro" id="IPR036866">
    <property type="entry name" value="RibonucZ/Hydroxyglut_hydro"/>
</dbReference>
<dbReference type="CDD" id="cd16295">
    <property type="entry name" value="TTHA0252-CPSF-like_MBL-fold"/>
    <property type="match status" value="1"/>
</dbReference>
<dbReference type="Pfam" id="PF00753">
    <property type="entry name" value="Lactamase_B"/>
    <property type="match status" value="1"/>
</dbReference>
<dbReference type="SMART" id="SM00849">
    <property type="entry name" value="Lactamase_B"/>
    <property type="match status" value="1"/>
</dbReference>
<sequence length="409" mass="45031">MEIRFLGGAGEVGRSAILVNGRLLLDYGMKSGNPPQFPGDADPEAVVVSHGHLDHVGAIPSLLSGDAHPSIHWTPPTREFALTLARDTLKLHGGTMQCPFTETGVQRVTQVSKTHGYRETFEAAGHEVTFYNAGHIPGSAHVLVNDGETRLLYTADFHTEDQRLVSKTTARPETDVVICESTYSDVEHEDRPRVEERFVESVERTLWEGGTVVIPAFAVGRTQEMLLICERHDIPCYVDGMGKRITEMLIHHPEFLRDADAFRRAKSHARFVTGRDGQRKRIAEQNTAVITTSGMLHGGPAMTYVPAVRSHPTNKIAMTGYQVEGTPGRDLLETGSAEIDGRMLPVSAQVEQYDFSAHADRDGLRTFLSAYEDARILVNHGDRCEAFAAELRDDGVDAAAPALGERLEW</sequence>
<gene>
    <name evidence="4" type="ORF">ELS17_01565</name>
</gene>
<dbReference type="GO" id="GO:0016787">
    <property type="term" value="F:hydrolase activity"/>
    <property type="evidence" value="ECO:0007669"/>
    <property type="project" value="UniProtKB-KW"/>
</dbReference>
<keyword evidence="1 4" id="KW-0378">Hydrolase</keyword>
<evidence type="ECO:0000256" key="1">
    <source>
        <dbReference type="ARBA" id="ARBA00022801"/>
    </source>
</evidence>
<dbReference type="InterPro" id="IPR050698">
    <property type="entry name" value="MBL"/>
</dbReference>